<sequence length="135" mass="14896">MHIVIVIFIRVNNAKEPCNNNIAVIICVNEVIAQIVWLLLHRLLFCLLDCSAYSFACLLACLPACCHQICLFTSTPERQSSGVKHTIRRRGAAHAFELVIASSIHAGAGGDLCFAVCLSMSWQWAVLPCDRRDAI</sequence>
<name>A0A811U295_CERCA</name>
<protein>
    <submittedName>
        <fullName evidence="1">(Mediterranean fruit fly) hypothetical protein</fullName>
    </submittedName>
</protein>
<reference evidence="1" key="1">
    <citation type="submission" date="2020-11" db="EMBL/GenBank/DDBJ databases">
        <authorList>
            <person name="Whitehead M."/>
        </authorList>
    </citation>
    <scope>NUCLEOTIDE SEQUENCE</scope>
    <source>
        <strain evidence="1">EGII</strain>
    </source>
</reference>
<dbReference type="Proteomes" id="UP000606786">
    <property type="component" value="Unassembled WGS sequence"/>
</dbReference>
<gene>
    <name evidence="1" type="ORF">CCAP1982_LOCUS312</name>
</gene>
<dbReference type="AlphaFoldDB" id="A0A811U295"/>
<comment type="caution">
    <text evidence="1">The sequence shown here is derived from an EMBL/GenBank/DDBJ whole genome shotgun (WGS) entry which is preliminary data.</text>
</comment>
<evidence type="ECO:0000313" key="1">
    <source>
        <dbReference type="EMBL" id="CAD6991385.1"/>
    </source>
</evidence>
<accession>A0A811U295</accession>
<organism evidence="1 2">
    <name type="scientific">Ceratitis capitata</name>
    <name type="common">Mediterranean fruit fly</name>
    <name type="synonym">Tephritis capitata</name>
    <dbReference type="NCBI Taxonomy" id="7213"/>
    <lineage>
        <taxon>Eukaryota</taxon>
        <taxon>Metazoa</taxon>
        <taxon>Ecdysozoa</taxon>
        <taxon>Arthropoda</taxon>
        <taxon>Hexapoda</taxon>
        <taxon>Insecta</taxon>
        <taxon>Pterygota</taxon>
        <taxon>Neoptera</taxon>
        <taxon>Endopterygota</taxon>
        <taxon>Diptera</taxon>
        <taxon>Brachycera</taxon>
        <taxon>Muscomorpha</taxon>
        <taxon>Tephritoidea</taxon>
        <taxon>Tephritidae</taxon>
        <taxon>Ceratitis</taxon>
        <taxon>Ceratitis</taxon>
    </lineage>
</organism>
<keyword evidence="2" id="KW-1185">Reference proteome</keyword>
<dbReference type="EMBL" id="CAJHJT010000001">
    <property type="protein sequence ID" value="CAD6991385.1"/>
    <property type="molecule type" value="Genomic_DNA"/>
</dbReference>
<evidence type="ECO:0000313" key="2">
    <source>
        <dbReference type="Proteomes" id="UP000606786"/>
    </source>
</evidence>
<proteinExistence type="predicted"/>
<feature type="non-terminal residue" evidence="1">
    <location>
        <position position="135"/>
    </location>
</feature>